<feature type="compositionally biased region" description="Polar residues" evidence="1">
    <location>
        <begin position="244"/>
        <end position="253"/>
    </location>
</feature>
<feature type="region of interest" description="Disordered" evidence="1">
    <location>
        <begin position="239"/>
        <end position="260"/>
    </location>
</feature>
<reference evidence="3" key="1">
    <citation type="journal article" date="2015" name="Nat. Genet.">
        <title>The genome and transcriptome of the zoonotic hookworm Ancylostoma ceylanicum identify infection-specific gene families.</title>
        <authorList>
            <person name="Schwarz E.M."/>
            <person name="Hu Y."/>
            <person name="Antoshechkin I."/>
            <person name="Miller M.M."/>
            <person name="Sternberg P.W."/>
            <person name="Aroian R.V."/>
        </authorList>
    </citation>
    <scope>NUCLEOTIDE SEQUENCE</scope>
    <source>
        <strain evidence="3">HY135</strain>
    </source>
</reference>
<dbReference type="AlphaFoldDB" id="A0A016UHN7"/>
<keyword evidence="3" id="KW-1185">Reference proteome</keyword>
<accession>A0A016UHN7</accession>
<evidence type="ECO:0000313" key="2">
    <source>
        <dbReference type="EMBL" id="EYC14103.1"/>
    </source>
</evidence>
<proteinExistence type="predicted"/>
<dbReference type="Proteomes" id="UP000024635">
    <property type="component" value="Unassembled WGS sequence"/>
</dbReference>
<dbReference type="EMBL" id="JARK01001377">
    <property type="protein sequence ID" value="EYC14103.1"/>
    <property type="molecule type" value="Genomic_DNA"/>
</dbReference>
<sequence>MFWFQRQRRSNIERTPLSCKNATSQQLHPGTGAAWPLRCFGSKGNGAATSNERLRAARTPRHSNSTPALVLLGRFDVLVPKATAQQHRTNTSELQESHVTATSSQCWCCLAALMFWFQRQRRNNIERTPPSCKNATSQQPHPGAGAAWPLRCFGSKGNGAATSNEHLRAARKPRHSNFIPVLVLLGRFDVLVPKATAQQHRTNASELQERHVTATPPRHWCCLAASMFWFQRQRRSNIERTPPSCKNATSQQLHPGAGAA</sequence>
<gene>
    <name evidence="2" type="primary">Acey_s0041.g342</name>
    <name evidence="2" type="ORF">Y032_0041g342</name>
</gene>
<evidence type="ECO:0000313" key="3">
    <source>
        <dbReference type="Proteomes" id="UP000024635"/>
    </source>
</evidence>
<protein>
    <submittedName>
        <fullName evidence="2">Uncharacterized protein</fullName>
    </submittedName>
</protein>
<comment type="caution">
    <text evidence="2">The sequence shown here is derived from an EMBL/GenBank/DDBJ whole genome shotgun (WGS) entry which is preliminary data.</text>
</comment>
<evidence type="ECO:0000256" key="1">
    <source>
        <dbReference type="SAM" id="MobiDB-lite"/>
    </source>
</evidence>
<name>A0A016UHN7_9BILA</name>
<organism evidence="2 3">
    <name type="scientific">Ancylostoma ceylanicum</name>
    <dbReference type="NCBI Taxonomy" id="53326"/>
    <lineage>
        <taxon>Eukaryota</taxon>
        <taxon>Metazoa</taxon>
        <taxon>Ecdysozoa</taxon>
        <taxon>Nematoda</taxon>
        <taxon>Chromadorea</taxon>
        <taxon>Rhabditida</taxon>
        <taxon>Rhabditina</taxon>
        <taxon>Rhabditomorpha</taxon>
        <taxon>Strongyloidea</taxon>
        <taxon>Ancylostomatidae</taxon>
        <taxon>Ancylostomatinae</taxon>
        <taxon>Ancylostoma</taxon>
    </lineage>
</organism>